<feature type="binding site" evidence="14">
    <location>
        <begin position="8"/>
        <end position="15"/>
    </location>
    <ligand>
        <name>GTP</name>
        <dbReference type="ChEBI" id="CHEBI:37565"/>
        <label>1</label>
    </ligand>
</feature>
<feature type="transmembrane region" description="Helical" evidence="16">
    <location>
        <begin position="288"/>
        <end position="311"/>
    </location>
</feature>
<evidence type="ECO:0000259" key="17">
    <source>
        <dbReference type="PROSITE" id="PS51711"/>
    </source>
</evidence>
<feature type="binding site" evidence="14">
    <location>
        <begin position="114"/>
        <end position="117"/>
    </location>
    <ligand>
        <name>GTP</name>
        <dbReference type="ChEBI" id="CHEBI:37565"/>
        <label>1</label>
    </ligand>
</feature>
<dbReference type="eggNOG" id="COG0370">
    <property type="taxonomic scope" value="Bacteria"/>
</dbReference>
<protein>
    <recommendedName>
        <fullName evidence="12 13">Ferrous iron transport protein B</fullName>
    </recommendedName>
</protein>
<dbReference type="RefSeq" id="WP_012860106.1">
    <property type="nucleotide sequence ID" value="NC_013517.1"/>
</dbReference>
<evidence type="ECO:0000256" key="4">
    <source>
        <dbReference type="ARBA" id="ARBA00022496"/>
    </source>
</evidence>
<keyword evidence="4 16" id="KW-0410">Iron transport</keyword>
<feature type="transmembrane region" description="Helical" evidence="16">
    <location>
        <begin position="431"/>
        <end position="456"/>
    </location>
</feature>
<keyword evidence="19" id="KW-1185">Reference proteome</keyword>
<keyword evidence="3" id="KW-1003">Cell membrane</keyword>
<name>D1AP36_SEBTE</name>
<evidence type="ECO:0000256" key="10">
    <source>
        <dbReference type="ARBA" id="ARBA00023134"/>
    </source>
</evidence>
<keyword evidence="6 14" id="KW-0547">Nucleotide-binding</keyword>
<evidence type="ECO:0000256" key="15">
    <source>
        <dbReference type="PIRSR" id="PIRSR603373-2"/>
    </source>
</evidence>
<dbReference type="STRING" id="526218.Sterm_0637"/>
<comment type="function">
    <text evidence="16">Probable transporter of a GTP-driven Fe(2+) uptake system.</text>
</comment>
<dbReference type="NCBIfam" id="TIGR00437">
    <property type="entry name" value="feoB"/>
    <property type="match status" value="1"/>
</dbReference>
<dbReference type="GO" id="GO:0005886">
    <property type="term" value="C:plasma membrane"/>
    <property type="evidence" value="ECO:0007669"/>
    <property type="project" value="UniProtKB-SubCell"/>
</dbReference>
<dbReference type="CDD" id="cd01879">
    <property type="entry name" value="FeoB"/>
    <property type="match status" value="1"/>
</dbReference>
<feature type="transmembrane region" description="Helical" evidence="16">
    <location>
        <begin position="716"/>
        <end position="735"/>
    </location>
</feature>
<evidence type="ECO:0000256" key="9">
    <source>
        <dbReference type="ARBA" id="ARBA00023065"/>
    </source>
</evidence>
<dbReference type="InterPro" id="IPR011640">
    <property type="entry name" value="Fe2_transport_prot_B_C"/>
</dbReference>
<evidence type="ECO:0000256" key="13">
    <source>
        <dbReference type="NCBIfam" id="TIGR00437"/>
    </source>
</evidence>
<dbReference type="InterPro" id="IPR027417">
    <property type="entry name" value="P-loop_NTPase"/>
</dbReference>
<evidence type="ECO:0000256" key="14">
    <source>
        <dbReference type="PIRSR" id="PIRSR603373-1"/>
    </source>
</evidence>
<keyword evidence="8 16" id="KW-0408">Iron</keyword>
<comment type="similarity">
    <text evidence="16">Belongs to the TRAFAC class TrmE-Era-EngA-EngB-Septin-like GTPase superfamily. FeoB GTPase (TC 9.A.8) family.</text>
</comment>
<feature type="transmembrane region" description="Helical" evidence="16">
    <location>
        <begin position="684"/>
        <end position="704"/>
    </location>
</feature>
<dbReference type="Pfam" id="PF02421">
    <property type="entry name" value="FeoB_N"/>
    <property type="match status" value="1"/>
</dbReference>
<evidence type="ECO:0000256" key="12">
    <source>
        <dbReference type="ARBA" id="ARBA00031200"/>
    </source>
</evidence>
<dbReference type="GO" id="GO:0015093">
    <property type="term" value="F:ferrous iron transmembrane transporter activity"/>
    <property type="evidence" value="ECO:0007669"/>
    <property type="project" value="UniProtKB-UniRule"/>
</dbReference>
<gene>
    <name evidence="18" type="ordered locus">Sterm_0637</name>
</gene>
<dbReference type="InterPro" id="IPR005225">
    <property type="entry name" value="Small_GTP-bd"/>
</dbReference>
<evidence type="ECO:0000256" key="3">
    <source>
        <dbReference type="ARBA" id="ARBA00022475"/>
    </source>
</evidence>
<dbReference type="Pfam" id="PF07670">
    <property type="entry name" value="Gate"/>
    <property type="match status" value="2"/>
</dbReference>
<keyword evidence="11 16" id="KW-0472">Membrane</keyword>
<evidence type="ECO:0000256" key="16">
    <source>
        <dbReference type="RuleBase" id="RU362098"/>
    </source>
</evidence>
<feature type="transmembrane region" description="Helical" evidence="16">
    <location>
        <begin position="462"/>
        <end position="482"/>
    </location>
</feature>
<proteinExistence type="inferred from homology"/>
<dbReference type="Gene3D" id="1.10.287.1770">
    <property type="match status" value="1"/>
</dbReference>
<dbReference type="InterPro" id="IPR003373">
    <property type="entry name" value="Fe2_transport_prot-B"/>
</dbReference>
<dbReference type="InterPro" id="IPR050860">
    <property type="entry name" value="FeoB_GTPase"/>
</dbReference>
<comment type="subcellular location">
    <subcellularLocation>
        <location evidence="16">Cell inner membrane</location>
        <topology evidence="16">Multi-pass membrane protein</topology>
    </subcellularLocation>
    <subcellularLocation>
        <location evidence="1">Cell membrane</location>
        <topology evidence="1">Multi-pass membrane protein</topology>
    </subcellularLocation>
</comment>
<dbReference type="GO" id="GO:0046872">
    <property type="term" value="F:metal ion binding"/>
    <property type="evidence" value="ECO:0007669"/>
    <property type="project" value="UniProtKB-KW"/>
</dbReference>
<evidence type="ECO:0000256" key="11">
    <source>
        <dbReference type="ARBA" id="ARBA00023136"/>
    </source>
</evidence>
<dbReference type="NCBIfam" id="TIGR00231">
    <property type="entry name" value="small_GTP"/>
    <property type="match status" value="1"/>
</dbReference>
<dbReference type="AlphaFoldDB" id="D1AP36"/>
<dbReference type="KEGG" id="str:Sterm_0637"/>
<evidence type="ECO:0000256" key="8">
    <source>
        <dbReference type="ARBA" id="ARBA00023004"/>
    </source>
</evidence>
<reference evidence="18 19" key="2">
    <citation type="journal article" date="2010" name="Stand. Genomic Sci.">
        <title>Complete genome sequence of Sebaldella termitidis type strain (NCTC 11300).</title>
        <authorList>
            <person name="Harmon-Smith M."/>
            <person name="Celia L."/>
            <person name="Chertkov O."/>
            <person name="Lapidus A."/>
            <person name="Copeland A."/>
            <person name="Glavina Del Rio T."/>
            <person name="Nolan M."/>
            <person name="Lucas S."/>
            <person name="Tice H."/>
            <person name="Cheng J.F."/>
            <person name="Han C."/>
            <person name="Detter J.C."/>
            <person name="Bruce D."/>
            <person name="Goodwin L."/>
            <person name="Pitluck S."/>
            <person name="Pati A."/>
            <person name="Liolios K."/>
            <person name="Ivanova N."/>
            <person name="Mavromatis K."/>
            <person name="Mikhailova N."/>
            <person name="Chen A."/>
            <person name="Palaniappan K."/>
            <person name="Land M."/>
            <person name="Hauser L."/>
            <person name="Chang Y.J."/>
            <person name="Jeffries C.D."/>
            <person name="Brettin T."/>
            <person name="Goker M."/>
            <person name="Beck B."/>
            <person name="Bristow J."/>
            <person name="Eisen J.A."/>
            <person name="Markowitz V."/>
            <person name="Hugenholtz P."/>
            <person name="Kyrpides N.C."/>
            <person name="Klenk H.P."/>
            <person name="Chen F."/>
        </authorList>
    </citation>
    <scope>NUCLEOTIDE SEQUENCE [LARGE SCALE GENOMIC DNA]</scope>
    <source>
        <strain evidence="19">ATCC 33386 / NCTC 11300</strain>
    </source>
</reference>
<feature type="binding site" evidence="15">
    <location>
        <position position="19"/>
    </location>
    <ligand>
        <name>Mg(2+)</name>
        <dbReference type="ChEBI" id="CHEBI:18420"/>
        <label>2</label>
    </ligand>
</feature>
<feature type="transmembrane region" description="Helical" evidence="16">
    <location>
        <begin position="346"/>
        <end position="372"/>
    </location>
</feature>
<keyword evidence="7 16" id="KW-1133">Transmembrane helix</keyword>
<feature type="transmembrane region" description="Helical" evidence="16">
    <location>
        <begin position="521"/>
        <end position="542"/>
    </location>
</feature>
<evidence type="ECO:0000313" key="18">
    <source>
        <dbReference type="EMBL" id="ACZ07510.1"/>
    </source>
</evidence>
<evidence type="ECO:0000256" key="1">
    <source>
        <dbReference type="ARBA" id="ARBA00004651"/>
    </source>
</evidence>
<reference evidence="19" key="1">
    <citation type="submission" date="2009-09" db="EMBL/GenBank/DDBJ databases">
        <title>The complete chromosome of Sebaldella termitidis ATCC 33386.</title>
        <authorList>
            <consortium name="US DOE Joint Genome Institute (JGI-PGF)"/>
            <person name="Lucas S."/>
            <person name="Copeland A."/>
            <person name="Lapidus A."/>
            <person name="Glavina del Rio T."/>
            <person name="Dalin E."/>
            <person name="Tice H."/>
            <person name="Bruce D."/>
            <person name="Goodwin L."/>
            <person name="Pitluck S."/>
            <person name="Kyrpides N."/>
            <person name="Mavromatis K."/>
            <person name="Ivanova N."/>
            <person name="Mikhailova N."/>
            <person name="Sims D."/>
            <person name="Meincke L."/>
            <person name="Brettin T."/>
            <person name="Detter J.C."/>
            <person name="Han C."/>
            <person name="Larimer F."/>
            <person name="Land M."/>
            <person name="Hauser L."/>
            <person name="Markowitz V."/>
            <person name="Cheng J.F."/>
            <person name="Hugenholtz P."/>
            <person name="Woyke T."/>
            <person name="Wu D."/>
            <person name="Eisen J.A."/>
        </authorList>
    </citation>
    <scope>NUCLEOTIDE SEQUENCE [LARGE SCALE GENOMIC DNA]</scope>
    <source>
        <strain evidence="19">ATCC 33386 / NCTC 11300</strain>
    </source>
</reference>
<evidence type="ECO:0000256" key="5">
    <source>
        <dbReference type="ARBA" id="ARBA00022692"/>
    </source>
</evidence>
<dbReference type="InterPro" id="IPR030389">
    <property type="entry name" value="G_FEOB_dom"/>
</dbReference>
<keyword evidence="15" id="KW-0479">Metal-binding</keyword>
<feature type="domain" description="FeoB-type G" evidence="17">
    <location>
        <begin position="1"/>
        <end position="163"/>
    </location>
</feature>
<dbReference type="PANTHER" id="PTHR43185">
    <property type="entry name" value="FERROUS IRON TRANSPORT PROTEIN B"/>
    <property type="match status" value="1"/>
</dbReference>
<evidence type="ECO:0000256" key="7">
    <source>
        <dbReference type="ARBA" id="ARBA00022989"/>
    </source>
</evidence>
<dbReference type="Gene3D" id="3.40.50.300">
    <property type="entry name" value="P-loop containing nucleotide triphosphate hydrolases"/>
    <property type="match status" value="1"/>
</dbReference>
<feature type="binding site" evidence="15">
    <location>
        <position position="22"/>
    </location>
    <ligand>
        <name>Mg(2+)</name>
        <dbReference type="ChEBI" id="CHEBI:18420"/>
        <label>1</label>
    </ligand>
</feature>
<feature type="transmembrane region" description="Helical" evidence="16">
    <location>
        <begin position="402"/>
        <end position="419"/>
    </location>
</feature>
<dbReference type="HOGENOM" id="CLU_013350_3_0_0"/>
<organism evidence="18 19">
    <name type="scientific">Sebaldella termitidis (strain ATCC 33386 / NCTC 11300)</name>
    <dbReference type="NCBI Taxonomy" id="526218"/>
    <lineage>
        <taxon>Bacteria</taxon>
        <taxon>Fusobacteriati</taxon>
        <taxon>Fusobacteriota</taxon>
        <taxon>Fusobacteriia</taxon>
        <taxon>Fusobacteriales</taxon>
        <taxon>Leptotrichiaceae</taxon>
        <taxon>Sebaldella</taxon>
    </lineage>
</organism>
<keyword evidence="2 16" id="KW-0813">Transport</keyword>
<accession>D1AP36</accession>
<dbReference type="Proteomes" id="UP000000845">
    <property type="component" value="Chromosome"/>
</dbReference>
<dbReference type="PANTHER" id="PTHR43185:SF1">
    <property type="entry name" value="FE(2+) TRANSPORTER FEOB"/>
    <property type="match status" value="1"/>
</dbReference>
<dbReference type="Pfam" id="PF07664">
    <property type="entry name" value="FeoB_C"/>
    <property type="match status" value="1"/>
</dbReference>
<dbReference type="EMBL" id="CP001739">
    <property type="protein sequence ID" value="ACZ07510.1"/>
    <property type="molecule type" value="Genomic_DNA"/>
</dbReference>
<keyword evidence="5 16" id="KW-0812">Transmembrane</keyword>
<evidence type="ECO:0000313" key="19">
    <source>
        <dbReference type="Proteomes" id="UP000000845"/>
    </source>
</evidence>
<feature type="binding site" evidence="14">
    <location>
        <begin position="54"/>
        <end position="57"/>
    </location>
    <ligand>
        <name>GTP</name>
        <dbReference type="ChEBI" id="CHEBI:37565"/>
        <label>1</label>
    </ligand>
</feature>
<dbReference type="InterPro" id="IPR041069">
    <property type="entry name" value="FeoB_Cyto"/>
</dbReference>
<dbReference type="InterPro" id="IPR011642">
    <property type="entry name" value="Gate_dom"/>
</dbReference>
<keyword evidence="15" id="KW-0460">Magnesium</keyword>
<dbReference type="GO" id="GO:0005525">
    <property type="term" value="F:GTP binding"/>
    <property type="evidence" value="ECO:0007669"/>
    <property type="project" value="UniProtKB-KW"/>
</dbReference>
<keyword evidence="9" id="KW-0406">Ion transport</keyword>
<sequence>MIKIAFVGNPNVGKTALINKISNASLKMGNWPGVTIEKKEVFFKFENEEVNLVDLPGIYSLTANTPEELVSRDFILENDVDVIINVVESTALEKNLYLTALLKEIGKPMVMALNYHDEFKKLNYQLDKEVFEKQIGMETVFTSGKTGEGVNEIISKAVKLAKLHKDQAHIPYTLAFDNAIEEDITSVKKTLTNNKEYNKLTEKYPIDWIAIKALEEDTNFLATVKVNYGIDLRNTAEKEIKNLKDRYDMDPADVIARARYGAIRGIVSANLKKSDINKFAMTDKIDKILLNKFFGILSFLLIVYVMFVLIFDGSAPFIDWVDGFFSNYIIKYVGKLIEGTPGWLNSFILDGILASVGAVLTFVPLMFFIYFFMSILEESGYMARVAFLMNKAMNKVGLSGKAFIPMLIGFGCTVPAIYSTRTLEDEKTRRLTGFITTFMSCGARLPVYSLLAAAFFSKNAALVIVSMYVIGVLFALIMAYILKRFDYFKGDNTELLIELPPYRMPSFKVVWNNMFSKTMMYVKRATTIILGILIVIWFFGYFPSEGNIQESYLAKAAKVVQPVFKPTGFADRWEPVASLVPSVIAKETVVAFFGQVLLQQQEEEAVEGEEEEAEEYNFLADTFGQVKDLGVAAIDSVKALVNAVTFHVGAFEPADEETLQEDAGGDIIPAVRSLWSDDLGPVRAYSFMLFVLLVVPCAVALGALKQEFGWKMMLMETAILLVLPYVVSTLFFNIAKLIM</sequence>
<dbReference type="Pfam" id="PF17910">
    <property type="entry name" value="FeoB_Cyto"/>
    <property type="match status" value="1"/>
</dbReference>
<keyword evidence="10 14" id="KW-0342">GTP-binding</keyword>
<evidence type="ECO:0000256" key="6">
    <source>
        <dbReference type="ARBA" id="ARBA00022741"/>
    </source>
</evidence>
<feature type="binding site" evidence="14">
    <location>
        <begin position="33"/>
        <end position="37"/>
    </location>
    <ligand>
        <name>GTP</name>
        <dbReference type="ChEBI" id="CHEBI:37565"/>
        <label>1</label>
    </ligand>
</feature>
<evidence type="ECO:0000256" key="2">
    <source>
        <dbReference type="ARBA" id="ARBA00022448"/>
    </source>
</evidence>
<dbReference type="PROSITE" id="PS51711">
    <property type="entry name" value="G_FEOB"/>
    <property type="match status" value="1"/>
</dbReference>
<dbReference type="SUPFAM" id="SSF52540">
    <property type="entry name" value="P-loop containing nucleoside triphosphate hydrolases"/>
    <property type="match status" value="1"/>
</dbReference>